<comment type="caution">
    <text evidence="2">The sequence shown here is derived from an EMBL/GenBank/DDBJ whole genome shotgun (WGS) entry which is preliminary data.</text>
</comment>
<evidence type="ECO:0000256" key="1">
    <source>
        <dbReference type="SAM" id="MobiDB-lite"/>
    </source>
</evidence>
<sequence length="165" mass="17968">MSIDSTSLSYLSQAISNSSSKKDSLSLSLKNSLQDKVNVISKAASQISTQSRYKAAFEEKMKIANGSADTVSISQESIDALKKYQSSNVKNSDKSDSSSSSGYSYDYQSIKKKRIENIAKIEQEVSLKYAKKTDTSSQTETTNQSDSTKKDLMSSTSSTSDTKNS</sequence>
<dbReference type="Proteomes" id="UP000731465">
    <property type="component" value="Unassembled WGS sequence"/>
</dbReference>
<proteinExistence type="predicted"/>
<evidence type="ECO:0000313" key="3">
    <source>
        <dbReference type="Proteomes" id="UP000731465"/>
    </source>
</evidence>
<keyword evidence="3" id="KW-1185">Reference proteome</keyword>
<evidence type="ECO:0000313" key="2">
    <source>
        <dbReference type="EMBL" id="MBW7569425.1"/>
    </source>
</evidence>
<feature type="compositionally biased region" description="Low complexity" evidence="1">
    <location>
        <begin position="153"/>
        <end position="165"/>
    </location>
</feature>
<organism evidence="2 3">
    <name type="scientific">Succinivibrio faecicola</name>
    <dbReference type="NCBI Taxonomy" id="2820300"/>
    <lineage>
        <taxon>Bacteria</taxon>
        <taxon>Pseudomonadati</taxon>
        <taxon>Pseudomonadota</taxon>
        <taxon>Gammaproteobacteria</taxon>
        <taxon>Aeromonadales</taxon>
        <taxon>Succinivibrionaceae</taxon>
        <taxon>Succinivibrio</taxon>
    </lineage>
</organism>
<dbReference type="RefSeq" id="WP_219935933.1">
    <property type="nucleotide sequence ID" value="NZ_JAGFNY010000001.1"/>
</dbReference>
<dbReference type="EMBL" id="JAGFNY010000001">
    <property type="protein sequence ID" value="MBW7569425.1"/>
    <property type="molecule type" value="Genomic_DNA"/>
</dbReference>
<accession>A0ABS7DDP5</accession>
<protein>
    <submittedName>
        <fullName evidence="2">Uncharacterized protein</fullName>
    </submittedName>
</protein>
<name>A0ABS7DDP5_9GAMM</name>
<gene>
    <name evidence="2" type="ORF">J5V48_00745</name>
</gene>
<reference evidence="2 3" key="1">
    <citation type="submission" date="2021-03" db="EMBL/GenBank/DDBJ databases">
        <title>Succinivibrio sp. nov. isolated from feces of cow.</title>
        <authorList>
            <person name="Choi J.-Y."/>
        </authorList>
    </citation>
    <scope>NUCLEOTIDE SEQUENCE [LARGE SCALE GENOMIC DNA]</scope>
    <source>
        <strain evidence="2 3">AGMB01872</strain>
    </source>
</reference>
<feature type="region of interest" description="Disordered" evidence="1">
    <location>
        <begin position="84"/>
        <end position="105"/>
    </location>
</feature>
<feature type="compositionally biased region" description="Polar residues" evidence="1">
    <location>
        <begin position="135"/>
        <end position="144"/>
    </location>
</feature>
<feature type="region of interest" description="Disordered" evidence="1">
    <location>
        <begin position="129"/>
        <end position="165"/>
    </location>
</feature>